<sequence length="112" mass="12139">ASCGSCSAQEVDKLYRVRCFEPVLLRLTELRRSSGGSLEAGVEAVQQVLDATGAPYFGAAYTREALSALGISGAREGDAWLREARQKSREVVGEDWQIPSSHSIVSYAQWAC</sequence>
<dbReference type="Proteomes" id="UP000626109">
    <property type="component" value="Unassembled WGS sequence"/>
</dbReference>
<protein>
    <submittedName>
        <fullName evidence="1">Uncharacterized protein</fullName>
    </submittedName>
</protein>
<name>A0A813JE27_POLGL</name>
<dbReference type="AlphaFoldDB" id="A0A813JE27"/>
<dbReference type="EMBL" id="CAJNNW010025606">
    <property type="protein sequence ID" value="CAE8677766.1"/>
    <property type="molecule type" value="Genomic_DNA"/>
</dbReference>
<comment type="caution">
    <text evidence="1">The sequence shown here is derived from an EMBL/GenBank/DDBJ whole genome shotgun (WGS) entry which is preliminary data.</text>
</comment>
<gene>
    <name evidence="1" type="ORF">PGLA2088_LOCUS20450</name>
</gene>
<feature type="non-terminal residue" evidence="1">
    <location>
        <position position="1"/>
    </location>
</feature>
<reference evidence="1" key="1">
    <citation type="submission" date="2021-02" db="EMBL/GenBank/DDBJ databases">
        <authorList>
            <person name="Dougan E. K."/>
            <person name="Rhodes N."/>
            <person name="Thang M."/>
            <person name="Chan C."/>
        </authorList>
    </citation>
    <scope>NUCLEOTIDE SEQUENCE</scope>
</reference>
<feature type="non-terminal residue" evidence="1">
    <location>
        <position position="112"/>
    </location>
</feature>
<evidence type="ECO:0000313" key="1">
    <source>
        <dbReference type="EMBL" id="CAE8677766.1"/>
    </source>
</evidence>
<evidence type="ECO:0000313" key="2">
    <source>
        <dbReference type="Proteomes" id="UP000626109"/>
    </source>
</evidence>
<accession>A0A813JE27</accession>
<proteinExistence type="predicted"/>
<organism evidence="1 2">
    <name type="scientific">Polarella glacialis</name>
    <name type="common">Dinoflagellate</name>
    <dbReference type="NCBI Taxonomy" id="89957"/>
    <lineage>
        <taxon>Eukaryota</taxon>
        <taxon>Sar</taxon>
        <taxon>Alveolata</taxon>
        <taxon>Dinophyceae</taxon>
        <taxon>Suessiales</taxon>
        <taxon>Suessiaceae</taxon>
        <taxon>Polarella</taxon>
    </lineage>
</organism>